<keyword evidence="3" id="KW-1185">Reference proteome</keyword>
<dbReference type="SUPFAM" id="SSF48452">
    <property type="entry name" value="TPR-like"/>
    <property type="match status" value="1"/>
</dbReference>
<evidence type="ECO:0000313" key="3">
    <source>
        <dbReference type="Proteomes" id="UP000245699"/>
    </source>
</evidence>
<keyword evidence="1" id="KW-0472">Membrane</keyword>
<dbReference type="InterPro" id="IPR011990">
    <property type="entry name" value="TPR-like_helical_dom_sf"/>
</dbReference>
<protein>
    <submittedName>
        <fullName evidence="2">Uncharacterized protein</fullName>
    </submittedName>
</protein>
<dbReference type="Proteomes" id="UP000245699">
    <property type="component" value="Unassembled WGS sequence"/>
</dbReference>
<keyword evidence="1" id="KW-1133">Transmembrane helix</keyword>
<feature type="transmembrane region" description="Helical" evidence="1">
    <location>
        <begin position="283"/>
        <end position="302"/>
    </location>
</feature>
<name>A0A2T9YJQ8_9FUNG</name>
<evidence type="ECO:0000313" key="2">
    <source>
        <dbReference type="EMBL" id="PVU92565.1"/>
    </source>
</evidence>
<gene>
    <name evidence="2" type="ORF">BB559_003697</name>
</gene>
<sequence>MAESGKKAKTVADNEIVNPFDKLDEYTLEAIFILSENPRLSKLSRKLFRVSHDISTQEELAIKLIRHGVNINSGEGNSIFSRAFRYGMDNALNIMLRMFKKVKVNNTSRNSSKNAPDIFKNNEYYVIKPMLIETTLMDIISEFELYIDEKFEILLSLLEICKIKLDLVEDCGIPVEDLFSKGDRKILLYKNMNKYINFDELIKVAILKNQLKFTRYALEYKKYSKDELDNIYLSLTNNFKLKTLRKKGIVREGQVSMNQERGYVFGKLKEPLMAEKVNRMRPLMNLVVLVCVVSVLGITVYAHGTHWLIENMLEETNENLDYETRRLLRAATYRKYIDPEPRVSMVYLNRAIENLEKLEKLDSTKPEVLEIYFKLADVNEAIAKYDESLKILSDVENVLSEVEDKFELIVKNNVKEKYGDEEGKLKGYRAVYGEWVCRSMIRAKLMEGRLFMYEGKSGEAQEKLTEVVGMLGKHEKWILDIQEAGKGLDIKDEVEELKRKVEGMKARATLSLGEAMVLKGEYERGERLLKASRDMFGVKETDRNTEKERGEGMAERIEEKINGEQKEETLSEWANNAATNFAKKHYTKYNIKEETGECMRGLAENQLAQLYIRAKRPEDAEEAAKRAVSETYGKEESVCGECAFQSLVILGKLAKKKDDLQKSVDYYNKALTLAVSLDLPGKDNVIKAIQECLV</sequence>
<dbReference type="OrthoDB" id="10050400at2759"/>
<keyword evidence="1" id="KW-0812">Transmembrane</keyword>
<evidence type="ECO:0000256" key="1">
    <source>
        <dbReference type="SAM" id="Phobius"/>
    </source>
</evidence>
<dbReference type="Gene3D" id="1.25.40.10">
    <property type="entry name" value="Tetratricopeptide repeat domain"/>
    <property type="match status" value="1"/>
</dbReference>
<dbReference type="AlphaFoldDB" id="A0A2T9YJQ8"/>
<dbReference type="EMBL" id="MBFT01000358">
    <property type="protein sequence ID" value="PVU92565.1"/>
    <property type="molecule type" value="Genomic_DNA"/>
</dbReference>
<comment type="caution">
    <text evidence="2">The sequence shown here is derived from an EMBL/GenBank/DDBJ whole genome shotgun (WGS) entry which is preliminary data.</text>
</comment>
<reference evidence="2 3" key="1">
    <citation type="journal article" date="2018" name="MBio">
        <title>Comparative Genomics Reveals the Core Gene Toolbox for the Fungus-Insect Symbiosis.</title>
        <authorList>
            <person name="Wang Y."/>
            <person name="Stata M."/>
            <person name="Wang W."/>
            <person name="Stajich J.E."/>
            <person name="White M.M."/>
            <person name="Moncalvo J.M."/>
        </authorList>
    </citation>
    <scope>NUCLEOTIDE SEQUENCE [LARGE SCALE GENOMIC DNA]</scope>
    <source>
        <strain evidence="2 3">AUS-77-4</strain>
    </source>
</reference>
<organism evidence="2 3">
    <name type="scientific">Furculomyces boomerangus</name>
    <dbReference type="NCBI Taxonomy" id="61424"/>
    <lineage>
        <taxon>Eukaryota</taxon>
        <taxon>Fungi</taxon>
        <taxon>Fungi incertae sedis</taxon>
        <taxon>Zoopagomycota</taxon>
        <taxon>Kickxellomycotina</taxon>
        <taxon>Harpellomycetes</taxon>
        <taxon>Harpellales</taxon>
        <taxon>Harpellaceae</taxon>
        <taxon>Furculomyces</taxon>
    </lineage>
</organism>
<accession>A0A2T9YJQ8</accession>
<proteinExistence type="predicted"/>